<comment type="caution">
    <text evidence="11">The sequence shown here is derived from an EMBL/GenBank/DDBJ whole genome shotgun (WGS) entry which is preliminary data.</text>
</comment>
<comment type="pathway">
    <text evidence="1">Lipid metabolism; fatty acid beta-oxidation.</text>
</comment>
<keyword evidence="5" id="KW-0560">Oxidoreductase</keyword>
<reference evidence="11 12" key="1">
    <citation type="submission" date="2019-11" db="EMBL/GenBank/DDBJ databases">
        <title>Streptococcus uberis isolated from clinical mastitis cases on a southeastern Queensland dairy.</title>
        <authorList>
            <person name="Workentine M.L."/>
            <person name="Price R."/>
            <person name="Olchowy T."/>
        </authorList>
    </citation>
    <scope>NUCLEOTIDE SEQUENCE [LARGE SCALE GENOMIC DNA]</scope>
    <source>
        <strain evidence="11 12">OLC4459-A17</strain>
    </source>
</reference>
<evidence type="ECO:0000313" key="11">
    <source>
        <dbReference type="EMBL" id="MTD00870.1"/>
    </source>
</evidence>
<protein>
    <submittedName>
        <fullName evidence="11">3-hydroxyacyl-CoA dehydrogenase</fullName>
    </submittedName>
</protein>
<dbReference type="Pfam" id="PF02737">
    <property type="entry name" value="3HCDH_N"/>
    <property type="match status" value="1"/>
</dbReference>
<dbReference type="Pfam" id="PF00378">
    <property type="entry name" value="ECH_1"/>
    <property type="match status" value="1"/>
</dbReference>
<evidence type="ECO:0000256" key="7">
    <source>
        <dbReference type="ARBA" id="ARBA00023098"/>
    </source>
</evidence>
<dbReference type="RefSeq" id="WP_154617056.1">
    <property type="nucleotide sequence ID" value="NZ_JADFAX010000009.1"/>
</dbReference>
<keyword evidence="7" id="KW-0443">Lipid metabolism</keyword>
<feature type="domain" description="3-hydroxyacyl-CoA dehydrogenase C-terminal" evidence="9">
    <location>
        <begin position="190"/>
        <end position="287"/>
    </location>
</feature>
<dbReference type="Gene3D" id="3.40.50.720">
    <property type="entry name" value="NAD(P)-binding Rossmann-like Domain"/>
    <property type="match status" value="1"/>
</dbReference>
<proteinExistence type="inferred from homology"/>
<evidence type="ECO:0000256" key="2">
    <source>
        <dbReference type="ARBA" id="ARBA00009463"/>
    </source>
</evidence>
<dbReference type="EMBL" id="WLXI01000006">
    <property type="protein sequence ID" value="MTD00870.1"/>
    <property type="molecule type" value="Genomic_DNA"/>
</dbReference>
<gene>
    <name evidence="11" type="ORF">GKS16_01035</name>
</gene>
<dbReference type="InterPro" id="IPR001753">
    <property type="entry name" value="Enoyl-CoA_hydra/iso"/>
</dbReference>
<dbReference type="SUPFAM" id="SSF52096">
    <property type="entry name" value="ClpP/crotonase"/>
    <property type="match status" value="1"/>
</dbReference>
<dbReference type="Gene3D" id="3.90.226.10">
    <property type="entry name" value="2-enoyl-CoA Hydratase, Chain A, domain 1"/>
    <property type="match status" value="1"/>
</dbReference>
<evidence type="ECO:0000313" key="12">
    <source>
        <dbReference type="Proteomes" id="UP000483839"/>
    </source>
</evidence>
<keyword evidence="6" id="KW-0520">NAD</keyword>
<dbReference type="InterPro" id="IPR006108">
    <property type="entry name" value="3HC_DH_C"/>
</dbReference>
<dbReference type="UniPathway" id="UPA00659"/>
<dbReference type="InterPro" id="IPR036291">
    <property type="entry name" value="NAD(P)-bd_dom_sf"/>
</dbReference>
<evidence type="ECO:0000256" key="8">
    <source>
        <dbReference type="ARBA" id="ARBA00049556"/>
    </source>
</evidence>
<organism evidence="11 12">
    <name type="scientific">Streptococcus uberis</name>
    <dbReference type="NCBI Taxonomy" id="1349"/>
    <lineage>
        <taxon>Bacteria</taxon>
        <taxon>Bacillati</taxon>
        <taxon>Bacillota</taxon>
        <taxon>Bacilli</taxon>
        <taxon>Lactobacillales</taxon>
        <taxon>Streptococcaceae</taxon>
        <taxon>Streptococcus</taxon>
    </lineage>
</organism>
<name>A0A6L6G6W0_STRUB</name>
<evidence type="ECO:0000256" key="1">
    <source>
        <dbReference type="ARBA" id="ARBA00005005"/>
    </source>
</evidence>
<dbReference type="Proteomes" id="UP000483839">
    <property type="component" value="Unassembled WGS sequence"/>
</dbReference>
<evidence type="ECO:0000256" key="5">
    <source>
        <dbReference type="ARBA" id="ARBA00023002"/>
    </source>
</evidence>
<keyword evidence="3" id="KW-0276">Fatty acid metabolism</keyword>
<dbReference type="InterPro" id="IPR029045">
    <property type="entry name" value="ClpP/crotonase-like_dom_sf"/>
</dbReference>
<dbReference type="PANTHER" id="PTHR48075">
    <property type="entry name" value="3-HYDROXYACYL-COA DEHYDROGENASE FAMILY PROTEIN"/>
    <property type="match status" value="1"/>
</dbReference>
<dbReference type="CDD" id="cd06558">
    <property type="entry name" value="crotonase-like"/>
    <property type="match status" value="1"/>
</dbReference>
<evidence type="ECO:0000259" key="9">
    <source>
        <dbReference type="Pfam" id="PF00725"/>
    </source>
</evidence>
<dbReference type="AlphaFoldDB" id="A0A6L6G6W0"/>
<keyword evidence="4" id="KW-0442">Lipid degradation</keyword>
<comment type="similarity">
    <text evidence="2">Belongs to the 3-hydroxyacyl-CoA dehydrogenase family.</text>
</comment>
<dbReference type="SUPFAM" id="SSF51735">
    <property type="entry name" value="NAD(P)-binding Rossmann-fold domains"/>
    <property type="match status" value="1"/>
</dbReference>
<dbReference type="Pfam" id="PF00725">
    <property type="entry name" value="3HCDH"/>
    <property type="match status" value="1"/>
</dbReference>
<dbReference type="Gene3D" id="1.10.1040.50">
    <property type="match status" value="1"/>
</dbReference>
<sequence>MSIFKATVLGAGVMGSQIAALLVNAGLKVELLDIVIDESDKNKLSKAAFERITHPKKGMLYDPTFASNLTYSNFTDAFEKQSDSDIFIEAVAERIDIKHDLWSKVSKIAKKDAILATNTSGIPIEKIAEVLDDEMRERFIGMHFFNPPRFMKLVELIPNTKTSKETINRLSEFSVNRLGKGVVPANDVPGFIANRIGTYSSNDIMLRAEKSGFSIAEVDALTGEYIGRPKLGTFKLGDMVGLDIAYNVIKGMLLDPSEQSYFKVPETLEKMVQAKLLGNKTKQGFYKKEGRNRYVINPETLEYLPLEKVSLPFQEKLGRSLKENLQTIFHSQDKEAIFLWETLRNVFYYSAVNVPKAAHDYKNIDRAIVWGYNWKLGPFQLWDLMGFEQVKNRMKEELGSLPEWIENRSESFYQKGDSISHVVAIESKIEKEIWNKEDTTLSVINGNQLLLKMQTPANSITPGFSQDLYDAVDFLEKENYSSMVLYSNGANFCVGANLFGMKQAIEANQVNELIAPGVDILHNAIKRLRYATKPIVTAAQGRALGGGAELLLASPFVVAAAETYIGLVEVGVGLIPSGGGVAELTERILKVNETPANRFARLAKLVENISSAFVSMNAYQAKAEGFLRDTDVIIQNEELRVYAALELAKFYSEYGYQAAKKYTYIAPGRDFKAIVESNLDAMRLGHFISDYDMEVGLSVADIVAGGDLPRNTYINHDYLLGLEKKNFLKLSGNQKTYERIAHMLATKRPLRN</sequence>
<dbReference type="GO" id="GO:0003857">
    <property type="term" value="F:(3S)-3-hydroxyacyl-CoA dehydrogenase (NAD+) activity"/>
    <property type="evidence" value="ECO:0007669"/>
    <property type="project" value="UniProtKB-EC"/>
</dbReference>
<dbReference type="GO" id="GO:0070403">
    <property type="term" value="F:NAD+ binding"/>
    <property type="evidence" value="ECO:0007669"/>
    <property type="project" value="InterPro"/>
</dbReference>
<dbReference type="InterPro" id="IPR006176">
    <property type="entry name" value="3-OHacyl-CoA_DH_NAD-bd"/>
</dbReference>
<dbReference type="PANTHER" id="PTHR48075:SF7">
    <property type="entry name" value="3-HYDROXYACYL-COA DEHYDROGENASE-RELATED"/>
    <property type="match status" value="1"/>
</dbReference>
<evidence type="ECO:0000256" key="6">
    <source>
        <dbReference type="ARBA" id="ARBA00023027"/>
    </source>
</evidence>
<evidence type="ECO:0000259" key="10">
    <source>
        <dbReference type="Pfam" id="PF02737"/>
    </source>
</evidence>
<comment type="catalytic activity">
    <reaction evidence="8">
        <text>a (3S)-3-hydroxyacyl-CoA + NAD(+) = a 3-oxoacyl-CoA + NADH + H(+)</text>
        <dbReference type="Rhea" id="RHEA:22432"/>
        <dbReference type="ChEBI" id="CHEBI:15378"/>
        <dbReference type="ChEBI" id="CHEBI:57318"/>
        <dbReference type="ChEBI" id="CHEBI:57540"/>
        <dbReference type="ChEBI" id="CHEBI:57945"/>
        <dbReference type="ChEBI" id="CHEBI:90726"/>
        <dbReference type="EC" id="1.1.1.35"/>
    </reaction>
</comment>
<evidence type="ECO:0000256" key="4">
    <source>
        <dbReference type="ARBA" id="ARBA00022963"/>
    </source>
</evidence>
<dbReference type="InterPro" id="IPR008927">
    <property type="entry name" value="6-PGluconate_DH-like_C_sf"/>
</dbReference>
<dbReference type="SUPFAM" id="SSF48179">
    <property type="entry name" value="6-phosphogluconate dehydrogenase C-terminal domain-like"/>
    <property type="match status" value="2"/>
</dbReference>
<evidence type="ECO:0000256" key="3">
    <source>
        <dbReference type="ARBA" id="ARBA00022832"/>
    </source>
</evidence>
<feature type="domain" description="3-hydroxyacyl-CoA dehydrogenase NAD binding" evidence="10">
    <location>
        <begin position="5"/>
        <end position="187"/>
    </location>
</feature>
<dbReference type="GO" id="GO:0006635">
    <property type="term" value="P:fatty acid beta-oxidation"/>
    <property type="evidence" value="ECO:0007669"/>
    <property type="project" value="UniProtKB-UniPathway"/>
</dbReference>
<accession>A0A6L6G6W0</accession>